<dbReference type="Pfam" id="PF02685">
    <property type="entry name" value="Glucokinase"/>
    <property type="match status" value="1"/>
</dbReference>
<dbReference type="EMBL" id="CP053710">
    <property type="protein sequence ID" value="QKE93532.1"/>
    <property type="molecule type" value="Genomic_DNA"/>
</dbReference>
<proteinExistence type="inferred from homology"/>
<dbReference type="GO" id="GO:0005536">
    <property type="term" value="F:D-glucose binding"/>
    <property type="evidence" value="ECO:0007669"/>
    <property type="project" value="InterPro"/>
</dbReference>
<dbReference type="GO" id="GO:0004340">
    <property type="term" value="F:glucokinase activity"/>
    <property type="evidence" value="ECO:0007669"/>
    <property type="project" value="InterPro"/>
</dbReference>
<keyword evidence="4" id="KW-0614">Plasmid</keyword>
<dbReference type="SUPFAM" id="SSF53067">
    <property type="entry name" value="Actin-like ATPase domain"/>
    <property type="match status" value="1"/>
</dbReference>
<dbReference type="Proteomes" id="UP000500767">
    <property type="component" value="Plasmid unnamed2"/>
</dbReference>
<evidence type="ECO:0000256" key="2">
    <source>
        <dbReference type="ARBA" id="ARBA00022777"/>
    </source>
</evidence>
<geneLocation type="plasmid" evidence="4 5">
    <name>unnamed2</name>
</geneLocation>
<dbReference type="GO" id="GO:0006096">
    <property type="term" value="P:glycolytic process"/>
    <property type="evidence" value="ECO:0007669"/>
    <property type="project" value="InterPro"/>
</dbReference>
<dbReference type="PANTHER" id="PTHR47363:SF1">
    <property type="entry name" value="GLUCOKINASE"/>
    <property type="match status" value="1"/>
</dbReference>
<dbReference type="RefSeq" id="WP_171834324.1">
    <property type="nucleotide sequence ID" value="NZ_CP053710.1"/>
</dbReference>
<dbReference type="GO" id="GO:0005524">
    <property type="term" value="F:ATP binding"/>
    <property type="evidence" value="ECO:0007669"/>
    <property type="project" value="InterPro"/>
</dbReference>
<evidence type="ECO:0000313" key="5">
    <source>
        <dbReference type="Proteomes" id="UP000500767"/>
    </source>
</evidence>
<keyword evidence="5" id="KW-1185">Reference proteome</keyword>
<dbReference type="InterPro" id="IPR043129">
    <property type="entry name" value="ATPase_NBD"/>
</dbReference>
<dbReference type="PANTHER" id="PTHR47363">
    <property type="entry name" value="GLUCOKINASE"/>
    <property type="match status" value="1"/>
</dbReference>
<dbReference type="Gene3D" id="3.40.367.20">
    <property type="match status" value="1"/>
</dbReference>
<protein>
    <submittedName>
        <fullName evidence="4">Glucokinase</fullName>
    </submittedName>
</protein>
<evidence type="ECO:0000313" key="4">
    <source>
        <dbReference type="EMBL" id="QKE93532.1"/>
    </source>
</evidence>
<reference evidence="4 5" key="1">
    <citation type="journal article" date="2014" name="World J. Microbiol. Biotechnol.">
        <title>Biodiversity and physiological characteristics of Antarctic and Arctic lichens-associated bacteria.</title>
        <authorList>
            <person name="Lee Y.M."/>
            <person name="Kim E.H."/>
            <person name="Lee H.K."/>
            <person name="Hong S.G."/>
        </authorList>
    </citation>
    <scope>NUCLEOTIDE SEQUENCE [LARGE SCALE GENOMIC DNA]</scope>
    <source>
        <strain evidence="4 5">PAMC 26569</strain>
        <plasmid evidence="4">unnamed2</plasmid>
    </source>
</reference>
<comment type="similarity">
    <text evidence="3">Belongs to the bacterial glucokinase family.</text>
</comment>
<dbReference type="KEGG" id="lck:HN018_25635"/>
<dbReference type="AlphaFoldDB" id="A0A6M8HYQ3"/>
<gene>
    <name evidence="4" type="ORF">HN018_25635</name>
</gene>
<organism evidence="4 5">
    <name type="scientific">Lichenicola cladoniae</name>
    <dbReference type="NCBI Taxonomy" id="1484109"/>
    <lineage>
        <taxon>Bacteria</taxon>
        <taxon>Pseudomonadati</taxon>
        <taxon>Pseudomonadota</taxon>
        <taxon>Alphaproteobacteria</taxon>
        <taxon>Acetobacterales</taxon>
        <taxon>Acetobacteraceae</taxon>
        <taxon>Lichenicola</taxon>
    </lineage>
</organism>
<keyword evidence="2 4" id="KW-0418">Kinase</keyword>
<name>A0A6M8HYQ3_9PROT</name>
<evidence type="ECO:0000256" key="3">
    <source>
        <dbReference type="RuleBase" id="RU004046"/>
    </source>
</evidence>
<keyword evidence="1" id="KW-0808">Transferase</keyword>
<evidence type="ECO:0000256" key="1">
    <source>
        <dbReference type="ARBA" id="ARBA00022679"/>
    </source>
</evidence>
<accession>A0A6M8HYQ3</accession>
<dbReference type="InterPro" id="IPR003836">
    <property type="entry name" value="Glucokinase"/>
</dbReference>
<sequence length="284" mass="30177">MIAGKAHLTNLPWDLEEQALPRALYLDRVTLLNDLEAIAHAVPHLLPEEVVEINAGQAVPHTAIAVLAPGTGLGEAFLIWSGESYVTCAAEGGHADFPPTNEIQAGLWRFLTERFRHAAYERVFAGSGLPNMYDYVRSRDPSSKDPAFAAILHAAHDRTPVIIEAALHDPDNNPLAAAALRIVIDVWGAEAGNLALKVMATGGVYLAGGLPPRVVPQLQDGAFMHAFTSKGRFANLLRAVPVRVITVNAALLGTAMYGLKQDAGHRLPRTPVGSDLGSGTAAAE</sequence>
<dbReference type="CDD" id="cd24008">
    <property type="entry name" value="ASKHA_NBD_GLK"/>
    <property type="match status" value="1"/>
</dbReference>